<dbReference type="AlphaFoldDB" id="A0A139WFL3"/>
<dbReference type="EMBL" id="KQ971351">
    <property type="protein sequence ID" value="KYB26770.1"/>
    <property type="molecule type" value="Genomic_DNA"/>
</dbReference>
<evidence type="ECO:0000313" key="2">
    <source>
        <dbReference type="EMBL" id="KYB26770.1"/>
    </source>
</evidence>
<gene>
    <name evidence="2" type="primary">AUGUSTUS-3.0.2_33551</name>
    <name evidence="2" type="ORF">TcasGA2_TC033551</name>
</gene>
<reference evidence="2 3" key="2">
    <citation type="journal article" date="2010" name="Nucleic Acids Res.">
        <title>BeetleBase in 2010: revisions to provide comprehensive genomic information for Tribolium castaneum.</title>
        <authorList>
            <person name="Kim H.S."/>
            <person name="Murphy T."/>
            <person name="Xia J."/>
            <person name="Caragea D."/>
            <person name="Park Y."/>
            <person name="Beeman R.W."/>
            <person name="Lorenzen M.D."/>
            <person name="Butcher S."/>
            <person name="Manak J.R."/>
            <person name="Brown S.J."/>
        </authorList>
    </citation>
    <scope>GENOME REANNOTATION</scope>
    <source>
        <strain evidence="2 3">Georgia GA2</strain>
    </source>
</reference>
<protein>
    <submittedName>
        <fullName evidence="2">Uncharacterized protein</fullName>
    </submittedName>
</protein>
<sequence length="100" mass="11466">MPTLEELLEALQNMEGIPEEEKEKLRDNLIARANEAKPGFMPPMNGPTFGTAPDLAILFGLITVVGLIFAFFGYKLYKSLTAREKRKEEKRRQKQQKKKK</sequence>
<accession>A0A139WFL3</accession>
<reference evidence="2 3" key="1">
    <citation type="journal article" date="2008" name="Nature">
        <title>The genome of the model beetle and pest Tribolium castaneum.</title>
        <authorList>
            <consortium name="Tribolium Genome Sequencing Consortium"/>
            <person name="Richards S."/>
            <person name="Gibbs R.A."/>
            <person name="Weinstock G.M."/>
            <person name="Brown S.J."/>
            <person name="Denell R."/>
            <person name="Beeman R.W."/>
            <person name="Gibbs R."/>
            <person name="Beeman R.W."/>
            <person name="Brown S.J."/>
            <person name="Bucher G."/>
            <person name="Friedrich M."/>
            <person name="Grimmelikhuijzen C.J."/>
            <person name="Klingler M."/>
            <person name="Lorenzen M."/>
            <person name="Richards S."/>
            <person name="Roth S."/>
            <person name="Schroder R."/>
            <person name="Tautz D."/>
            <person name="Zdobnov E.M."/>
            <person name="Muzny D."/>
            <person name="Gibbs R.A."/>
            <person name="Weinstock G.M."/>
            <person name="Attaway T."/>
            <person name="Bell S."/>
            <person name="Buhay C.J."/>
            <person name="Chandrabose M.N."/>
            <person name="Chavez D."/>
            <person name="Clerk-Blankenburg K.P."/>
            <person name="Cree A."/>
            <person name="Dao M."/>
            <person name="Davis C."/>
            <person name="Chacko J."/>
            <person name="Dinh H."/>
            <person name="Dugan-Rocha S."/>
            <person name="Fowler G."/>
            <person name="Garner T.T."/>
            <person name="Garnes J."/>
            <person name="Gnirke A."/>
            <person name="Hawes A."/>
            <person name="Hernandez J."/>
            <person name="Hines S."/>
            <person name="Holder M."/>
            <person name="Hume J."/>
            <person name="Jhangiani S.N."/>
            <person name="Joshi V."/>
            <person name="Khan Z.M."/>
            <person name="Jackson L."/>
            <person name="Kovar C."/>
            <person name="Kowis A."/>
            <person name="Lee S."/>
            <person name="Lewis L.R."/>
            <person name="Margolis J."/>
            <person name="Morgan M."/>
            <person name="Nazareth L.V."/>
            <person name="Nguyen N."/>
            <person name="Okwuonu G."/>
            <person name="Parker D."/>
            <person name="Richards S."/>
            <person name="Ruiz S.J."/>
            <person name="Santibanez J."/>
            <person name="Savard J."/>
            <person name="Scherer S.E."/>
            <person name="Schneider B."/>
            <person name="Sodergren E."/>
            <person name="Tautz D."/>
            <person name="Vattahil S."/>
            <person name="Villasana D."/>
            <person name="White C.S."/>
            <person name="Wright R."/>
            <person name="Park Y."/>
            <person name="Beeman R.W."/>
            <person name="Lord J."/>
            <person name="Oppert B."/>
            <person name="Lorenzen M."/>
            <person name="Brown S."/>
            <person name="Wang L."/>
            <person name="Savard J."/>
            <person name="Tautz D."/>
            <person name="Richards S."/>
            <person name="Weinstock G."/>
            <person name="Gibbs R.A."/>
            <person name="Liu Y."/>
            <person name="Worley K."/>
            <person name="Weinstock G."/>
            <person name="Elsik C.G."/>
            <person name="Reese J.T."/>
            <person name="Elhaik E."/>
            <person name="Landan G."/>
            <person name="Graur D."/>
            <person name="Arensburger P."/>
            <person name="Atkinson P."/>
            <person name="Beeman R.W."/>
            <person name="Beidler J."/>
            <person name="Brown S.J."/>
            <person name="Demuth J.P."/>
            <person name="Drury D.W."/>
            <person name="Du Y.Z."/>
            <person name="Fujiwara H."/>
            <person name="Lorenzen M."/>
            <person name="Maselli V."/>
            <person name="Osanai M."/>
            <person name="Park Y."/>
            <person name="Robertson H.M."/>
            <person name="Tu Z."/>
            <person name="Wang J.J."/>
            <person name="Wang S."/>
            <person name="Richards S."/>
            <person name="Song H."/>
            <person name="Zhang L."/>
            <person name="Sodergren E."/>
            <person name="Werner D."/>
            <person name="Stanke M."/>
            <person name="Morgenstern B."/>
            <person name="Solovyev V."/>
            <person name="Kosarev P."/>
            <person name="Brown G."/>
            <person name="Chen H.C."/>
            <person name="Ermolaeva O."/>
            <person name="Hlavina W."/>
            <person name="Kapustin Y."/>
            <person name="Kiryutin B."/>
            <person name="Kitts P."/>
            <person name="Maglott D."/>
            <person name="Pruitt K."/>
            <person name="Sapojnikov V."/>
            <person name="Souvorov A."/>
            <person name="Mackey A.J."/>
            <person name="Waterhouse R.M."/>
            <person name="Wyder S."/>
            <person name="Zdobnov E.M."/>
            <person name="Zdobnov E.M."/>
            <person name="Wyder S."/>
            <person name="Kriventseva E.V."/>
            <person name="Kadowaki T."/>
            <person name="Bork P."/>
            <person name="Aranda M."/>
            <person name="Bao R."/>
            <person name="Beermann A."/>
            <person name="Berns N."/>
            <person name="Bolognesi R."/>
            <person name="Bonneton F."/>
            <person name="Bopp D."/>
            <person name="Brown S.J."/>
            <person name="Bucher G."/>
            <person name="Butts T."/>
            <person name="Chaumot A."/>
            <person name="Denell R.E."/>
            <person name="Ferrier D.E."/>
            <person name="Friedrich M."/>
            <person name="Gordon C.M."/>
            <person name="Jindra M."/>
            <person name="Klingler M."/>
            <person name="Lan Q."/>
            <person name="Lattorff H.M."/>
            <person name="Laudet V."/>
            <person name="von Levetsow C."/>
            <person name="Liu Z."/>
            <person name="Lutz R."/>
            <person name="Lynch J.A."/>
            <person name="da Fonseca R.N."/>
            <person name="Posnien N."/>
            <person name="Reuter R."/>
            <person name="Roth S."/>
            <person name="Savard J."/>
            <person name="Schinko J.B."/>
            <person name="Schmitt C."/>
            <person name="Schoppmeier M."/>
            <person name="Schroder R."/>
            <person name="Shippy T.D."/>
            <person name="Simonnet F."/>
            <person name="Marques-Souza H."/>
            <person name="Tautz D."/>
            <person name="Tomoyasu Y."/>
            <person name="Trauner J."/>
            <person name="Van der Zee M."/>
            <person name="Vervoort M."/>
            <person name="Wittkopp N."/>
            <person name="Wimmer E.A."/>
            <person name="Yang X."/>
            <person name="Jones A.K."/>
            <person name="Sattelle D.B."/>
            <person name="Ebert P.R."/>
            <person name="Nelson D."/>
            <person name="Scott J.G."/>
            <person name="Beeman R.W."/>
            <person name="Muthukrishnan S."/>
            <person name="Kramer K.J."/>
            <person name="Arakane Y."/>
            <person name="Beeman R.W."/>
            <person name="Zhu Q."/>
            <person name="Hogenkamp D."/>
            <person name="Dixit R."/>
            <person name="Oppert B."/>
            <person name="Jiang H."/>
            <person name="Zou Z."/>
            <person name="Marshall J."/>
            <person name="Elpidina E."/>
            <person name="Vinokurov K."/>
            <person name="Oppert C."/>
            <person name="Zou Z."/>
            <person name="Evans J."/>
            <person name="Lu Z."/>
            <person name="Zhao P."/>
            <person name="Sumathipala N."/>
            <person name="Altincicek B."/>
            <person name="Vilcinskas A."/>
            <person name="Williams M."/>
            <person name="Hultmark D."/>
            <person name="Hetru C."/>
            <person name="Jiang H."/>
            <person name="Grimmelikhuijzen C.J."/>
            <person name="Hauser F."/>
            <person name="Cazzamali G."/>
            <person name="Williamson M."/>
            <person name="Park Y."/>
            <person name="Li B."/>
            <person name="Tanaka Y."/>
            <person name="Predel R."/>
            <person name="Neupert S."/>
            <person name="Schachtner J."/>
            <person name="Verleyen P."/>
            <person name="Raible F."/>
            <person name="Bork P."/>
            <person name="Friedrich M."/>
            <person name="Walden K.K."/>
            <person name="Robertson H.M."/>
            <person name="Angeli S."/>
            <person name="Foret S."/>
            <person name="Bucher G."/>
            <person name="Schuetz S."/>
            <person name="Maleszka R."/>
            <person name="Wimmer E.A."/>
            <person name="Beeman R.W."/>
            <person name="Lorenzen M."/>
            <person name="Tomoyasu Y."/>
            <person name="Miller S.C."/>
            <person name="Grossmann D."/>
            <person name="Bucher G."/>
        </authorList>
    </citation>
    <scope>NUCLEOTIDE SEQUENCE [LARGE SCALE GENOMIC DNA]</scope>
    <source>
        <strain evidence="2 3">Georgia GA2</strain>
    </source>
</reference>
<name>A0A139WFL3_TRICA</name>
<keyword evidence="1" id="KW-0472">Membrane</keyword>
<evidence type="ECO:0000256" key="1">
    <source>
        <dbReference type="SAM" id="Phobius"/>
    </source>
</evidence>
<dbReference type="Proteomes" id="UP000007266">
    <property type="component" value="Linkage group 7"/>
</dbReference>
<evidence type="ECO:0000313" key="3">
    <source>
        <dbReference type="Proteomes" id="UP000007266"/>
    </source>
</evidence>
<feature type="transmembrane region" description="Helical" evidence="1">
    <location>
        <begin position="55"/>
        <end position="77"/>
    </location>
</feature>
<keyword evidence="1" id="KW-0812">Transmembrane</keyword>
<keyword evidence="1" id="KW-1133">Transmembrane helix</keyword>
<keyword evidence="3" id="KW-1185">Reference proteome</keyword>
<organism evidence="2 3">
    <name type="scientific">Tribolium castaneum</name>
    <name type="common">Red flour beetle</name>
    <dbReference type="NCBI Taxonomy" id="7070"/>
    <lineage>
        <taxon>Eukaryota</taxon>
        <taxon>Metazoa</taxon>
        <taxon>Ecdysozoa</taxon>
        <taxon>Arthropoda</taxon>
        <taxon>Hexapoda</taxon>
        <taxon>Insecta</taxon>
        <taxon>Pterygota</taxon>
        <taxon>Neoptera</taxon>
        <taxon>Endopterygota</taxon>
        <taxon>Coleoptera</taxon>
        <taxon>Polyphaga</taxon>
        <taxon>Cucujiformia</taxon>
        <taxon>Tenebrionidae</taxon>
        <taxon>Tenebrionidae incertae sedis</taxon>
        <taxon>Tribolium</taxon>
    </lineage>
</organism>
<proteinExistence type="predicted"/>